<keyword evidence="13" id="KW-0472">Membrane</keyword>
<dbReference type="SMART" id="SM00304">
    <property type="entry name" value="HAMP"/>
    <property type="match status" value="1"/>
</dbReference>
<dbReference type="Pfam" id="PF00672">
    <property type="entry name" value="HAMP"/>
    <property type="match status" value="1"/>
</dbReference>
<dbReference type="InterPro" id="IPR036890">
    <property type="entry name" value="HATPase_C_sf"/>
</dbReference>
<reference evidence="15 16" key="1">
    <citation type="submission" date="2019-02" db="EMBL/GenBank/DDBJ databases">
        <title>Kribbella capetownensis sp. nov. and Kribbella speibonae sp. nov., isolated from soil.</title>
        <authorList>
            <person name="Curtis S.M."/>
            <person name="Norton I."/>
            <person name="Everest G.J."/>
            <person name="Meyers P.R."/>
        </authorList>
    </citation>
    <scope>NUCLEOTIDE SEQUENCE [LARGE SCALE GENOMIC DNA]</scope>
    <source>
        <strain evidence="15 16">NRRL B-24813</strain>
    </source>
</reference>
<dbReference type="InterPro" id="IPR011712">
    <property type="entry name" value="Sig_transdc_His_kin_sub3_dim/P"/>
</dbReference>
<protein>
    <recommendedName>
        <fullName evidence="3">histidine kinase</fullName>
        <ecNumber evidence="3">2.7.13.3</ecNumber>
    </recommendedName>
</protein>
<dbReference type="InterPro" id="IPR050482">
    <property type="entry name" value="Sensor_HK_TwoCompSys"/>
</dbReference>
<dbReference type="Proteomes" id="UP000291144">
    <property type="component" value="Unassembled WGS sequence"/>
</dbReference>
<feature type="transmembrane region" description="Helical" evidence="13">
    <location>
        <begin position="6"/>
        <end position="32"/>
    </location>
</feature>
<evidence type="ECO:0000256" key="5">
    <source>
        <dbReference type="ARBA" id="ARBA00022679"/>
    </source>
</evidence>
<dbReference type="Gene3D" id="1.20.5.1930">
    <property type="match status" value="1"/>
</dbReference>
<comment type="catalytic activity">
    <reaction evidence="1">
        <text>ATP + protein L-histidine = ADP + protein N-phospho-L-histidine.</text>
        <dbReference type="EC" id="2.7.13.3"/>
    </reaction>
</comment>
<evidence type="ECO:0000313" key="15">
    <source>
        <dbReference type="EMBL" id="TCC57647.1"/>
    </source>
</evidence>
<dbReference type="Gene3D" id="6.10.340.10">
    <property type="match status" value="1"/>
</dbReference>
<evidence type="ECO:0000256" key="13">
    <source>
        <dbReference type="SAM" id="Phobius"/>
    </source>
</evidence>
<dbReference type="PANTHER" id="PTHR24421">
    <property type="entry name" value="NITRATE/NITRITE SENSOR PROTEIN NARX-RELATED"/>
    <property type="match status" value="1"/>
</dbReference>
<sequence>MRGLGLSVRIITASVLLAVIIAAAFAVLLSSVTELRSLERRAQQSEDVLVAANRLERLIVEIEDGQRGFLLTGSEQFLQPWVEGRAQFAQQAAALENLVADNPEQHVRAEALTRAGTSYLNDYSVPLVAAARRDRASIDVLPATTEGRQRVDAMRAQFDQLLDAEKQLAMTRQDSARAAAGRAMFAAAAGLTGSVLLVALFIWYLNRRILNPVRRTAAMAERLAAGDLSARVSEDGVGEMGVLQRTFNAMAAAVQQAQRDLAGSRARIVAAADRARQRIERDLHDGTQQRLVALALQLRAGEAAVPPDHPEVRAQLANAARELTNATDELRELSRGIHPAILTEGGLGPALKALARRSPVPSELTVDIPARLPEPIEVCAYYVASEALANTVKHANGSAVWIDARVNEGRLHLSVRDDGTGGAVPDQGTGLIGLADRVEALGGTISVDSPVGVGTTLLVDLPLESGT</sequence>
<evidence type="ECO:0000256" key="3">
    <source>
        <dbReference type="ARBA" id="ARBA00012438"/>
    </source>
</evidence>
<dbReference type="OrthoDB" id="3217947at2"/>
<dbReference type="EMBL" id="SJKB01000010">
    <property type="protein sequence ID" value="TCC57647.1"/>
    <property type="molecule type" value="Genomic_DNA"/>
</dbReference>
<dbReference type="EC" id="2.7.13.3" evidence="3"/>
<keyword evidence="5" id="KW-0808">Transferase</keyword>
<dbReference type="SUPFAM" id="SSF158472">
    <property type="entry name" value="HAMP domain-like"/>
    <property type="match status" value="1"/>
</dbReference>
<dbReference type="GO" id="GO:0000155">
    <property type="term" value="F:phosphorelay sensor kinase activity"/>
    <property type="evidence" value="ECO:0007669"/>
    <property type="project" value="InterPro"/>
</dbReference>
<dbReference type="Pfam" id="PF02518">
    <property type="entry name" value="HATPase_c"/>
    <property type="match status" value="1"/>
</dbReference>
<keyword evidence="7" id="KW-0547">Nucleotide-binding</keyword>
<feature type="transmembrane region" description="Helical" evidence="13">
    <location>
        <begin position="183"/>
        <end position="205"/>
    </location>
</feature>
<evidence type="ECO:0000259" key="14">
    <source>
        <dbReference type="PROSITE" id="PS50885"/>
    </source>
</evidence>
<dbReference type="CDD" id="cd16917">
    <property type="entry name" value="HATPase_UhpB-NarQ-NarX-like"/>
    <property type="match status" value="1"/>
</dbReference>
<dbReference type="InterPro" id="IPR003594">
    <property type="entry name" value="HATPase_dom"/>
</dbReference>
<comment type="subcellular location">
    <subcellularLocation>
        <location evidence="2">Membrane</location>
    </subcellularLocation>
</comment>
<comment type="caution">
    <text evidence="15">The sequence shown here is derived from an EMBL/GenBank/DDBJ whole genome shotgun (WGS) entry which is preliminary data.</text>
</comment>
<evidence type="ECO:0000256" key="8">
    <source>
        <dbReference type="ARBA" id="ARBA00022777"/>
    </source>
</evidence>
<dbReference type="InterPro" id="IPR007891">
    <property type="entry name" value="CHASE3"/>
</dbReference>
<keyword evidence="12" id="KW-0175">Coiled coil</keyword>
<keyword evidence="6 13" id="KW-0812">Transmembrane</keyword>
<dbReference type="RefSeq" id="WP_131361996.1">
    <property type="nucleotide sequence ID" value="NZ_SJKB01000010.1"/>
</dbReference>
<organism evidence="15 16">
    <name type="scientific">Kribbella pittospori</name>
    <dbReference type="NCBI Taxonomy" id="722689"/>
    <lineage>
        <taxon>Bacteria</taxon>
        <taxon>Bacillati</taxon>
        <taxon>Actinomycetota</taxon>
        <taxon>Actinomycetes</taxon>
        <taxon>Propionibacteriales</taxon>
        <taxon>Kribbellaceae</taxon>
        <taxon>Kribbella</taxon>
    </lineage>
</organism>
<name>A0A4R0KDT7_9ACTN</name>
<evidence type="ECO:0000256" key="12">
    <source>
        <dbReference type="SAM" id="Coils"/>
    </source>
</evidence>
<dbReference type="Gene3D" id="3.30.565.10">
    <property type="entry name" value="Histidine kinase-like ATPase, C-terminal domain"/>
    <property type="match status" value="1"/>
</dbReference>
<dbReference type="InterPro" id="IPR003660">
    <property type="entry name" value="HAMP_dom"/>
</dbReference>
<evidence type="ECO:0000256" key="7">
    <source>
        <dbReference type="ARBA" id="ARBA00022741"/>
    </source>
</evidence>
<gene>
    <name evidence="15" type="ORF">E0H73_30245</name>
</gene>
<evidence type="ECO:0000256" key="6">
    <source>
        <dbReference type="ARBA" id="ARBA00022692"/>
    </source>
</evidence>
<evidence type="ECO:0000256" key="10">
    <source>
        <dbReference type="ARBA" id="ARBA00022989"/>
    </source>
</evidence>
<keyword evidence="11" id="KW-0902">Two-component regulatory system</keyword>
<accession>A0A4R0KDT7</accession>
<evidence type="ECO:0000256" key="11">
    <source>
        <dbReference type="ARBA" id="ARBA00023012"/>
    </source>
</evidence>
<dbReference type="Pfam" id="PF07730">
    <property type="entry name" value="HisKA_3"/>
    <property type="match status" value="1"/>
</dbReference>
<keyword evidence="10 13" id="KW-1133">Transmembrane helix</keyword>
<evidence type="ECO:0000313" key="16">
    <source>
        <dbReference type="Proteomes" id="UP000291144"/>
    </source>
</evidence>
<evidence type="ECO:0000256" key="9">
    <source>
        <dbReference type="ARBA" id="ARBA00022840"/>
    </source>
</evidence>
<dbReference type="GO" id="GO:0016020">
    <property type="term" value="C:membrane"/>
    <property type="evidence" value="ECO:0007669"/>
    <property type="project" value="UniProtKB-SubCell"/>
</dbReference>
<dbReference type="CDD" id="cd19410">
    <property type="entry name" value="HK9-like_sensor"/>
    <property type="match status" value="1"/>
</dbReference>
<evidence type="ECO:0000256" key="1">
    <source>
        <dbReference type="ARBA" id="ARBA00000085"/>
    </source>
</evidence>
<keyword evidence="8" id="KW-0418">Kinase</keyword>
<evidence type="ECO:0000256" key="2">
    <source>
        <dbReference type="ARBA" id="ARBA00004370"/>
    </source>
</evidence>
<dbReference type="PANTHER" id="PTHR24421:SF10">
    <property type="entry name" value="NITRATE_NITRITE SENSOR PROTEIN NARQ"/>
    <property type="match status" value="1"/>
</dbReference>
<dbReference type="Pfam" id="PF05227">
    <property type="entry name" value="CHASE3"/>
    <property type="match status" value="1"/>
</dbReference>
<keyword evidence="4" id="KW-0597">Phosphoprotein</keyword>
<proteinExistence type="predicted"/>
<feature type="domain" description="HAMP" evidence="14">
    <location>
        <begin position="207"/>
        <end position="259"/>
    </location>
</feature>
<evidence type="ECO:0000256" key="4">
    <source>
        <dbReference type="ARBA" id="ARBA00022553"/>
    </source>
</evidence>
<dbReference type="AlphaFoldDB" id="A0A4R0KDT7"/>
<keyword evidence="16" id="KW-1185">Reference proteome</keyword>
<dbReference type="GO" id="GO:0046983">
    <property type="term" value="F:protein dimerization activity"/>
    <property type="evidence" value="ECO:0007669"/>
    <property type="project" value="InterPro"/>
</dbReference>
<dbReference type="GO" id="GO:0005524">
    <property type="term" value="F:ATP binding"/>
    <property type="evidence" value="ECO:0007669"/>
    <property type="project" value="UniProtKB-KW"/>
</dbReference>
<feature type="coiled-coil region" evidence="12">
    <location>
        <begin position="309"/>
        <end position="336"/>
    </location>
</feature>
<dbReference type="PROSITE" id="PS50885">
    <property type="entry name" value="HAMP"/>
    <property type="match status" value="1"/>
</dbReference>
<keyword evidence="9" id="KW-0067">ATP-binding</keyword>
<dbReference type="CDD" id="cd06225">
    <property type="entry name" value="HAMP"/>
    <property type="match status" value="1"/>
</dbReference>
<dbReference type="SUPFAM" id="SSF55874">
    <property type="entry name" value="ATPase domain of HSP90 chaperone/DNA topoisomerase II/histidine kinase"/>
    <property type="match status" value="1"/>
</dbReference>